<organism evidence="1 2">
    <name type="scientific">Sorangium cellulosum</name>
    <name type="common">Polyangium cellulosum</name>
    <dbReference type="NCBI Taxonomy" id="56"/>
    <lineage>
        <taxon>Bacteria</taxon>
        <taxon>Pseudomonadati</taxon>
        <taxon>Myxococcota</taxon>
        <taxon>Polyangia</taxon>
        <taxon>Polyangiales</taxon>
        <taxon>Polyangiaceae</taxon>
        <taxon>Sorangium</taxon>
    </lineage>
</organism>
<evidence type="ECO:0000313" key="1">
    <source>
        <dbReference type="EMBL" id="AUX40819.1"/>
    </source>
</evidence>
<accession>A0A2L0ENE6</accession>
<dbReference type="OrthoDB" id="5481295at2"/>
<dbReference type="AlphaFoldDB" id="A0A2L0ENE6"/>
<evidence type="ECO:0000313" key="2">
    <source>
        <dbReference type="Proteomes" id="UP000238348"/>
    </source>
</evidence>
<gene>
    <name evidence="1" type="ORF">SOCE26_022200</name>
</gene>
<protein>
    <submittedName>
        <fullName evidence="1">Uncharacterized protein</fullName>
    </submittedName>
</protein>
<dbReference type="Proteomes" id="UP000238348">
    <property type="component" value="Chromosome"/>
</dbReference>
<dbReference type="EMBL" id="CP012673">
    <property type="protein sequence ID" value="AUX40819.1"/>
    <property type="molecule type" value="Genomic_DNA"/>
</dbReference>
<sequence>MSSDASGILRGSSSSYPGRNAYAELLRDTRGLRREQQQAREAWFARLAADKKEETLFELEILLKGVACFANPRNHPGAGRRQTIVSHDFHEHLQHARDGMARVVQLTRSMLGDRDRALVFQRYLETVLPEDTARTRLLHATMAQESPESSLVVLRHGFTNLIEVAGGLLRLPRVNFRLFYAHLATAMREIAQSAFFNPLHALEFRPEFDRIASTQVLELIHRVPGEQAHRLVALTFLALFRMLRYLRLLDAIALDHADRHVAGRAYLVLAVLRSDARALSNYLRRRAGALLADSFERDLLRVPASDIVARHDELAAEGHRLLSTKAALTGLAANLRLEMRRAFEHDLPTADALVSEPELRVRLRAVAHGLRPALQNAILFLGRSLGAKLEEGRVFDDHAARRATSDRLRRDVWMFAQIARAFASKARSTGPAPDRWTGIASFAFVREFLSYFRAMGYPLLRVGDYPRVDAFIAAMTALEESDLLDPQRLDAAIHECEAFYEFLMKLFEQISKREDLAGVPFDRKGAARALRLYLGERT</sequence>
<proteinExistence type="predicted"/>
<reference evidence="1 2" key="1">
    <citation type="submission" date="2015-09" db="EMBL/GenBank/DDBJ databases">
        <title>Sorangium comparison.</title>
        <authorList>
            <person name="Zaburannyi N."/>
            <person name="Bunk B."/>
            <person name="Overmann J."/>
            <person name="Mueller R."/>
        </authorList>
    </citation>
    <scope>NUCLEOTIDE SEQUENCE [LARGE SCALE GENOMIC DNA]</scope>
    <source>
        <strain evidence="1 2">So ce26</strain>
    </source>
</reference>
<name>A0A2L0ENE6_SORCE</name>
<dbReference type="RefSeq" id="WP_104978559.1">
    <property type="nucleotide sequence ID" value="NZ_CP012673.1"/>
</dbReference>